<evidence type="ECO:0000313" key="4">
    <source>
        <dbReference type="EMBL" id="MBO8433498.1"/>
    </source>
</evidence>
<evidence type="ECO:0000313" key="5">
    <source>
        <dbReference type="Proteomes" id="UP000823612"/>
    </source>
</evidence>
<dbReference type="AlphaFoldDB" id="A0A9D9DVJ9"/>
<dbReference type="SUPFAM" id="SSF50447">
    <property type="entry name" value="Translation proteins"/>
    <property type="match status" value="1"/>
</dbReference>
<comment type="caution">
    <text evidence="4">The sequence shown here is derived from an EMBL/GenBank/DDBJ whole genome shotgun (WGS) entry which is preliminary data.</text>
</comment>
<dbReference type="PANTHER" id="PTHR30217">
    <property type="entry name" value="PEPTIDASE U32 FAMILY"/>
    <property type="match status" value="1"/>
</dbReference>
<reference evidence="4" key="2">
    <citation type="journal article" date="2021" name="PeerJ">
        <title>Extensive microbial diversity within the chicken gut microbiome revealed by metagenomics and culture.</title>
        <authorList>
            <person name="Gilroy R."/>
            <person name="Ravi A."/>
            <person name="Getino M."/>
            <person name="Pursley I."/>
            <person name="Horton D.L."/>
            <person name="Alikhan N.F."/>
            <person name="Baker D."/>
            <person name="Gharbi K."/>
            <person name="Hall N."/>
            <person name="Watson M."/>
            <person name="Adriaenssens E.M."/>
            <person name="Foster-Nyarko E."/>
            <person name="Jarju S."/>
            <person name="Secka A."/>
            <person name="Antonio M."/>
            <person name="Oren A."/>
            <person name="Chaudhuri R.R."/>
            <person name="La Ragione R."/>
            <person name="Hildebrand F."/>
            <person name="Pallen M.J."/>
        </authorList>
    </citation>
    <scope>NUCLEOTIDE SEQUENCE</scope>
    <source>
        <strain evidence="4">2889</strain>
    </source>
</reference>
<dbReference type="GO" id="GO:0006508">
    <property type="term" value="P:proteolysis"/>
    <property type="evidence" value="ECO:0007669"/>
    <property type="project" value="UniProtKB-KW"/>
</dbReference>
<keyword evidence="2" id="KW-0378">Hydrolase</keyword>
<keyword evidence="1" id="KW-0645">Protease</keyword>
<gene>
    <name evidence="4" type="ORF">IAB08_09455</name>
</gene>
<organism evidence="4 5">
    <name type="scientific">Candidatus Pullibacteroides excrementavium</name>
    <dbReference type="NCBI Taxonomy" id="2840905"/>
    <lineage>
        <taxon>Bacteria</taxon>
        <taxon>Pseudomonadati</taxon>
        <taxon>Bacteroidota</taxon>
        <taxon>Bacteroidia</taxon>
        <taxon>Bacteroidales</taxon>
        <taxon>Candidatus Pullibacteroides</taxon>
    </lineage>
</organism>
<dbReference type="InterPro" id="IPR051454">
    <property type="entry name" value="RNA/ubiquinone_mod_enzymes"/>
</dbReference>
<evidence type="ECO:0000256" key="1">
    <source>
        <dbReference type="ARBA" id="ARBA00022670"/>
    </source>
</evidence>
<dbReference type="Pfam" id="PF01136">
    <property type="entry name" value="Peptidase_U32"/>
    <property type="match status" value="1"/>
</dbReference>
<reference evidence="4" key="1">
    <citation type="submission" date="2020-10" db="EMBL/GenBank/DDBJ databases">
        <authorList>
            <person name="Gilroy R."/>
        </authorList>
    </citation>
    <scope>NUCLEOTIDE SEQUENCE</scope>
    <source>
        <strain evidence="4">2889</strain>
    </source>
</reference>
<dbReference type="InterPro" id="IPR001539">
    <property type="entry name" value="Peptidase_U32"/>
</dbReference>
<dbReference type="Proteomes" id="UP000823612">
    <property type="component" value="Unassembled WGS sequence"/>
</dbReference>
<dbReference type="EMBL" id="JADIMZ010000144">
    <property type="protein sequence ID" value="MBO8433498.1"/>
    <property type="molecule type" value="Genomic_DNA"/>
</dbReference>
<evidence type="ECO:0000256" key="3">
    <source>
        <dbReference type="ARBA" id="ARBA00038374"/>
    </source>
</evidence>
<name>A0A9D9DVJ9_9BACT</name>
<dbReference type="InterPro" id="IPR009000">
    <property type="entry name" value="Transl_B-barrel_sf"/>
</dbReference>
<evidence type="ECO:0000256" key="2">
    <source>
        <dbReference type="ARBA" id="ARBA00022801"/>
    </source>
</evidence>
<comment type="similarity">
    <text evidence="3">Belongs to the peptidase U32 family.</text>
</comment>
<dbReference type="PROSITE" id="PS01276">
    <property type="entry name" value="PEPTIDASE_U32"/>
    <property type="match status" value="1"/>
</dbReference>
<proteinExistence type="inferred from homology"/>
<accession>A0A9D9DVJ9</accession>
<dbReference type="GO" id="GO:0008233">
    <property type="term" value="F:peptidase activity"/>
    <property type="evidence" value="ECO:0007669"/>
    <property type="project" value="UniProtKB-KW"/>
</dbReference>
<sequence>MIQKKQPIEIMAPVGSYPALHAAIQAGADAVYFGVGKLNMRARAALNFQVEDLAEITRICHEKKVKTYLTLNTIIYDEEIEESHRVLEAAKANGIDAVISSDWAVITYARQIGVEVHISTQCNVSNFEAVKFYAQFADVMVTARELRLDQVAEIIRQIHEQNICGPSGKPVQIEIFAHGALCMAVSGKCYLSLDYYNSSANRGSCLQLCRRPYKLSQTDGEKDVEIEVDNEYLLSPKDLKTIDFLDKILQAGVSVLKIEGRGRSADYVMTVTKVYKEAVIAWQEGNYTKENIEKWTKELETVYNRGFWSGYYLGQKMGEWAPKYGSSATTQKTYVGKITNFFDRLSVAELKVEASNLKIGDKYVIIGNTTGVYEDTVKEIRMDDQAVQETVQGTFCSIKTLREVHRGDKLYRVDQVER</sequence>
<dbReference type="PANTHER" id="PTHR30217:SF6">
    <property type="entry name" value="TRNA HYDROXYLATION PROTEIN P"/>
    <property type="match status" value="1"/>
</dbReference>
<protein>
    <submittedName>
        <fullName evidence="4">U32 family peptidase</fullName>
    </submittedName>
</protein>